<dbReference type="Pfam" id="PF01479">
    <property type="entry name" value="S4"/>
    <property type="match status" value="1"/>
</dbReference>
<dbReference type="InterPro" id="IPR040591">
    <property type="entry name" value="RqcP2_RBD"/>
</dbReference>
<evidence type="ECO:0000259" key="2">
    <source>
        <dbReference type="SMART" id="SM00363"/>
    </source>
</evidence>
<keyword evidence="1" id="KW-0694">RNA-binding</keyword>
<organism evidence="3 4">
    <name type="scientific">Clostridium baratii str. Sullivan</name>
    <dbReference type="NCBI Taxonomy" id="1415775"/>
    <lineage>
        <taxon>Bacteria</taxon>
        <taxon>Bacillati</taxon>
        <taxon>Bacillota</taxon>
        <taxon>Clostridia</taxon>
        <taxon>Eubacteriales</taxon>
        <taxon>Clostridiaceae</taxon>
        <taxon>Clostridium</taxon>
    </lineage>
</organism>
<dbReference type="InterPro" id="IPR002942">
    <property type="entry name" value="S4_RNA-bd"/>
</dbReference>
<dbReference type="AlphaFoldDB" id="A0A0A7FU69"/>
<dbReference type="Gene3D" id="3.10.290.10">
    <property type="entry name" value="RNA-binding S4 domain"/>
    <property type="match status" value="1"/>
</dbReference>
<dbReference type="STRING" id="1561.NPD11_166"/>
<gene>
    <name evidence="3" type="ORF">U729_2861</name>
</gene>
<dbReference type="HOGENOM" id="CLU_075687_1_0_9"/>
<protein>
    <submittedName>
        <fullName evidence="3">S4 domain protein</fullName>
    </submittedName>
</protein>
<dbReference type="eggNOG" id="COG2302">
    <property type="taxonomic scope" value="Bacteria"/>
</dbReference>
<dbReference type="Proteomes" id="UP000030635">
    <property type="component" value="Chromosome"/>
</dbReference>
<accession>A0A0A7FU69</accession>
<dbReference type="InterPro" id="IPR036986">
    <property type="entry name" value="S4_RNA-bd_sf"/>
</dbReference>
<evidence type="ECO:0000313" key="4">
    <source>
        <dbReference type="Proteomes" id="UP000030635"/>
    </source>
</evidence>
<dbReference type="SUPFAM" id="SSF55174">
    <property type="entry name" value="Alpha-L RNA-binding motif"/>
    <property type="match status" value="1"/>
</dbReference>
<dbReference type="InterPro" id="IPR012677">
    <property type="entry name" value="Nucleotide-bd_a/b_plait_sf"/>
</dbReference>
<dbReference type="KEGG" id="cbv:U729_2861"/>
<proteinExistence type="predicted"/>
<dbReference type="Gene3D" id="3.30.70.330">
    <property type="match status" value="1"/>
</dbReference>
<dbReference type="Pfam" id="PF17774">
    <property type="entry name" value="YlmH_RBD"/>
    <property type="match status" value="1"/>
</dbReference>
<dbReference type="OrthoDB" id="9812787at2"/>
<reference evidence="3 4" key="1">
    <citation type="journal article" date="2015" name="Infect. Genet. Evol.">
        <title>Genomic sequences of six botulinum neurotoxin-producing strains representing three clostridial species illustrate the mobility and diversity of botulinum neurotoxin genes.</title>
        <authorList>
            <person name="Smith T.J."/>
            <person name="Hill K.K."/>
            <person name="Xie G."/>
            <person name="Foley B.T."/>
            <person name="Williamson C.H."/>
            <person name="Foster J.T."/>
            <person name="Johnson S.L."/>
            <person name="Chertkov O."/>
            <person name="Teshima H."/>
            <person name="Gibbons H.S."/>
            <person name="Johnsky L.A."/>
            <person name="Karavis M.A."/>
            <person name="Smith L.A."/>
        </authorList>
    </citation>
    <scope>NUCLEOTIDE SEQUENCE [LARGE SCALE GENOMIC DNA]</scope>
    <source>
        <strain evidence="3">Sullivan</strain>
    </source>
</reference>
<sequence length="255" mass="29649">MYKEVIEKKFKDEENITALNLYKKMMLSYEKDIPMFGNDFYPPNIWKFFEDEVKLKGLKVESFGVFNDSERRMISFNNLYNIEFPIKVLKIDASSKFNEVTHRNYLGSLLSLGIERDKIGDLIVDNNICYVAVCSDISDYIIMNLERIGKNPCKIKEVTTGIEEINHQFKNEFILIQSMRLDSVVAKLTKKSRGIAQEFIEEGLVLVNYTVTRNKSFEISKGDRVTIRRYGKFIIGECSGQSKSGKYKIEIKKYT</sequence>
<evidence type="ECO:0000256" key="1">
    <source>
        <dbReference type="PROSITE-ProRule" id="PRU00182"/>
    </source>
</evidence>
<keyword evidence="4" id="KW-1185">Reference proteome</keyword>
<dbReference type="GO" id="GO:0003723">
    <property type="term" value="F:RNA binding"/>
    <property type="evidence" value="ECO:0007669"/>
    <property type="project" value="UniProtKB-KW"/>
</dbReference>
<dbReference type="RefSeq" id="WP_039316162.1">
    <property type="nucleotide sequence ID" value="NZ_CP006905.1"/>
</dbReference>
<name>A0A0A7FU69_9CLOT</name>
<dbReference type="SMART" id="SM00363">
    <property type="entry name" value="S4"/>
    <property type="match status" value="1"/>
</dbReference>
<feature type="domain" description="RNA-binding S4" evidence="2">
    <location>
        <begin position="179"/>
        <end position="250"/>
    </location>
</feature>
<dbReference type="CDD" id="cd00165">
    <property type="entry name" value="S4"/>
    <property type="match status" value="1"/>
</dbReference>
<evidence type="ECO:0000313" key="3">
    <source>
        <dbReference type="EMBL" id="AIY82361.1"/>
    </source>
</evidence>
<dbReference type="PROSITE" id="PS50889">
    <property type="entry name" value="S4"/>
    <property type="match status" value="1"/>
</dbReference>
<dbReference type="EMBL" id="CP006905">
    <property type="protein sequence ID" value="AIY82361.1"/>
    <property type="molecule type" value="Genomic_DNA"/>
</dbReference>